<name>A0ABN6PNV6_9BURK</name>
<proteinExistence type="predicted"/>
<dbReference type="RefSeq" id="WP_256490673.1">
    <property type="nucleotide sequence ID" value="NZ_AP025730.1"/>
</dbReference>
<evidence type="ECO:0000313" key="1">
    <source>
        <dbReference type="EMBL" id="BDI05767.1"/>
    </source>
</evidence>
<accession>A0ABN6PNV6</accession>
<dbReference type="Pfam" id="PF09660">
    <property type="entry name" value="DUF2397"/>
    <property type="match status" value="1"/>
</dbReference>
<dbReference type="InterPro" id="IPR013493">
    <property type="entry name" value="CHP02677"/>
</dbReference>
<sequence length="522" mass="57633">MTMVAPLPARRQAELFRHVSAEKAALYRAVMDAFAAAKRQFRLHLRPDELLAEGRWDALPAPPRLEELQTALNQLTEWGNLESQPDTTRVASIADFYRAKYLYRLSQGGEAVEAALQTFAQTLSRRAELQTVALEDIAQLLETLQALAEDNAPDAAKVHATLRDLVRVFEGLADNAQAFMAGIARSIELQQADAEAVLAYKRRLIDYLERFIGDLVGRSGGIARRIVALASRIETLLELAVQREARDAAPGDEAGQRDALTRGLLDWRERWHGLRHWFVADRHEPPQAELLRAKARAAIPQLLAAVAALNERRSGRSDRSADFRMLAHWFAACADDDQAHRLARAALALQPARHFALDPARQPGAQELPASTPWAAAPALRIHPRLREYGEAAPRGALPRVQVRDEERRLLAAQLQEEHRQIEAARQRLANGQPTRLSQLCTPDGPQGLDTHAFSLFLALLGEALAAQAHPDAAVERLSGDGLLRIRLEPLARGSHAEIRTSAGILAGRDHMLTITAVKDGT</sequence>
<gene>
    <name evidence="1" type="ORF">CATMQ487_27370</name>
</gene>
<protein>
    <submittedName>
        <fullName evidence="1">TIGR02677 family protein</fullName>
    </submittedName>
</protein>
<keyword evidence="2" id="KW-1185">Reference proteome</keyword>
<dbReference type="NCBIfam" id="TIGR02677">
    <property type="entry name" value="TIGR02677 family protein"/>
    <property type="match status" value="1"/>
</dbReference>
<organism evidence="1 2">
    <name type="scientific">Sphaerotilus microaerophilus</name>
    <dbReference type="NCBI Taxonomy" id="2914710"/>
    <lineage>
        <taxon>Bacteria</taxon>
        <taxon>Pseudomonadati</taxon>
        <taxon>Pseudomonadota</taxon>
        <taxon>Betaproteobacteria</taxon>
        <taxon>Burkholderiales</taxon>
        <taxon>Sphaerotilaceae</taxon>
        <taxon>Sphaerotilus</taxon>
    </lineage>
</organism>
<evidence type="ECO:0000313" key="2">
    <source>
        <dbReference type="Proteomes" id="UP001057498"/>
    </source>
</evidence>
<reference evidence="1" key="1">
    <citation type="submission" date="2022-04" db="EMBL/GenBank/DDBJ databases">
        <title>Whole genome sequence of Sphaerotilus sp. FB-5.</title>
        <authorList>
            <person name="Takeda M."/>
            <person name="Narihara S."/>
            <person name="Akimoto M."/>
            <person name="Akimoto R."/>
            <person name="Nishiyashiki S."/>
            <person name="Murakami T."/>
        </authorList>
    </citation>
    <scope>NUCLEOTIDE SEQUENCE</scope>
    <source>
        <strain evidence="1">FB-5</strain>
    </source>
</reference>
<dbReference type="Proteomes" id="UP001057498">
    <property type="component" value="Chromosome"/>
</dbReference>
<dbReference type="EMBL" id="AP025730">
    <property type="protein sequence ID" value="BDI05767.1"/>
    <property type="molecule type" value="Genomic_DNA"/>
</dbReference>